<dbReference type="SUPFAM" id="SSF52540">
    <property type="entry name" value="P-loop containing nucleoside triphosphate hydrolases"/>
    <property type="match status" value="1"/>
</dbReference>
<dbReference type="Pfam" id="PF04060">
    <property type="entry name" value="FeS"/>
    <property type="match status" value="1"/>
</dbReference>
<dbReference type="EMBL" id="FMXO01000004">
    <property type="protein sequence ID" value="SDB16403.1"/>
    <property type="molecule type" value="Genomic_DNA"/>
</dbReference>
<dbReference type="InterPro" id="IPR007202">
    <property type="entry name" value="4Fe-4S_dom"/>
</dbReference>
<keyword evidence="7" id="KW-1185">Reference proteome</keyword>
<protein>
    <submittedName>
        <fullName evidence="6">Molybdopterin-guanine dinucleotide biosynthesis protein B</fullName>
    </submittedName>
</protein>
<proteinExistence type="predicted"/>
<dbReference type="InterPro" id="IPR052539">
    <property type="entry name" value="MGD_biosynthesis_adapter"/>
</dbReference>
<evidence type="ECO:0000256" key="2">
    <source>
        <dbReference type="ARBA" id="ARBA00022723"/>
    </source>
</evidence>
<dbReference type="Proteomes" id="UP000198771">
    <property type="component" value="Unassembled WGS sequence"/>
</dbReference>
<evidence type="ECO:0000256" key="3">
    <source>
        <dbReference type="ARBA" id="ARBA00023004"/>
    </source>
</evidence>
<evidence type="ECO:0000256" key="1">
    <source>
        <dbReference type="ARBA" id="ARBA00022485"/>
    </source>
</evidence>
<reference evidence="6 7" key="1">
    <citation type="submission" date="2016-10" db="EMBL/GenBank/DDBJ databases">
        <authorList>
            <person name="de Groot N.N."/>
        </authorList>
    </citation>
    <scope>NUCLEOTIDE SEQUENCE [LARGE SCALE GENOMIC DNA]</scope>
    <source>
        <strain evidence="6 7">ASO4-2</strain>
    </source>
</reference>
<gene>
    <name evidence="6" type="ORF">SAMN05660653_00758</name>
</gene>
<dbReference type="RefSeq" id="WP_092117421.1">
    <property type="nucleotide sequence ID" value="NZ_FMXO01000004.1"/>
</dbReference>
<dbReference type="STRING" id="617002.SAMN05660653_00758"/>
<dbReference type="InterPro" id="IPR004435">
    <property type="entry name" value="MobB_dom"/>
</dbReference>
<dbReference type="AlphaFoldDB" id="A0A1G6B7L0"/>
<dbReference type="InterPro" id="IPR027417">
    <property type="entry name" value="P-loop_NTPase"/>
</dbReference>
<dbReference type="Gene3D" id="1.10.15.40">
    <property type="entry name" value="Electron transport complex subunit B, putative Fe-S cluster"/>
    <property type="match status" value="1"/>
</dbReference>
<dbReference type="PANTHER" id="PTHR40072:SF1">
    <property type="entry name" value="MOLYBDOPTERIN-GUANINE DINUCLEOTIDE BIOSYNTHESIS ADAPTER PROTEIN"/>
    <property type="match status" value="1"/>
</dbReference>
<sequence>MTTRAMSFVGYHNSGKTTLVAKVAEHLRATGHRVGIIKSSRHGFDFGHTDTGKLASTGCPVAGINPEQTMIVLPRSMPIMSVWTHLEADILLVEGGKSLDFLPRILLPRNPDAGDDPQDNPQDSLAALDNGLALGTWAHEGPPKLPVLKDIEEVAELVLQRGFLLPALNCGACGRDDCGALARDVVAGKADPDECRAVQDSFSITVNKVPLAMNPFVATIMASTIRGMLCQLKGYAPGTIDIHLEES</sequence>
<dbReference type="GO" id="GO:0006777">
    <property type="term" value="P:Mo-molybdopterin cofactor biosynthetic process"/>
    <property type="evidence" value="ECO:0007669"/>
    <property type="project" value="InterPro"/>
</dbReference>
<dbReference type="Pfam" id="PF03205">
    <property type="entry name" value="MobB"/>
    <property type="match status" value="1"/>
</dbReference>
<dbReference type="GO" id="GO:0051539">
    <property type="term" value="F:4 iron, 4 sulfur cluster binding"/>
    <property type="evidence" value="ECO:0007669"/>
    <property type="project" value="UniProtKB-KW"/>
</dbReference>
<evidence type="ECO:0000313" key="6">
    <source>
        <dbReference type="EMBL" id="SDB16403.1"/>
    </source>
</evidence>
<dbReference type="PANTHER" id="PTHR40072">
    <property type="entry name" value="MOLYBDOPTERIN-GUANINE DINUCLEOTIDE BIOSYNTHESIS ADAPTER PROTEIN-RELATED"/>
    <property type="match status" value="1"/>
</dbReference>
<dbReference type="OrthoDB" id="9789936at2"/>
<keyword evidence="3" id="KW-0408">Iron</keyword>
<name>A0A1G6B7L0_9BACT</name>
<organism evidence="6 7">
    <name type="scientific">Desulfonatronum thiosulfatophilum</name>
    <dbReference type="NCBI Taxonomy" id="617002"/>
    <lineage>
        <taxon>Bacteria</taxon>
        <taxon>Pseudomonadati</taxon>
        <taxon>Thermodesulfobacteriota</taxon>
        <taxon>Desulfovibrionia</taxon>
        <taxon>Desulfovibrionales</taxon>
        <taxon>Desulfonatronaceae</taxon>
        <taxon>Desulfonatronum</taxon>
    </lineage>
</organism>
<keyword evidence="1" id="KW-0004">4Fe-4S</keyword>
<evidence type="ECO:0000313" key="7">
    <source>
        <dbReference type="Proteomes" id="UP000198771"/>
    </source>
</evidence>
<evidence type="ECO:0000259" key="5">
    <source>
        <dbReference type="PROSITE" id="PS51656"/>
    </source>
</evidence>
<evidence type="ECO:0000256" key="4">
    <source>
        <dbReference type="ARBA" id="ARBA00023014"/>
    </source>
</evidence>
<accession>A0A1G6B7L0</accession>
<dbReference type="GO" id="GO:0046872">
    <property type="term" value="F:metal ion binding"/>
    <property type="evidence" value="ECO:0007669"/>
    <property type="project" value="UniProtKB-KW"/>
</dbReference>
<feature type="domain" description="4Fe-4S" evidence="5">
    <location>
        <begin position="153"/>
        <end position="215"/>
    </location>
</feature>
<dbReference type="Gene3D" id="3.40.50.300">
    <property type="entry name" value="P-loop containing nucleotide triphosphate hydrolases"/>
    <property type="match status" value="1"/>
</dbReference>
<dbReference type="GO" id="GO:0005525">
    <property type="term" value="F:GTP binding"/>
    <property type="evidence" value="ECO:0007669"/>
    <property type="project" value="InterPro"/>
</dbReference>
<keyword evidence="4" id="KW-0411">Iron-sulfur</keyword>
<keyword evidence="2" id="KW-0479">Metal-binding</keyword>
<dbReference type="PROSITE" id="PS51656">
    <property type="entry name" value="4FE4S"/>
    <property type="match status" value="1"/>
</dbReference>